<evidence type="ECO:0000256" key="9">
    <source>
        <dbReference type="PROSITE-ProRule" id="PRU00884"/>
    </source>
</evidence>
<keyword evidence="2" id="KW-0336">GPI-anchor</keyword>
<evidence type="ECO:0000256" key="8">
    <source>
        <dbReference type="ARBA" id="ARBA00040413"/>
    </source>
</evidence>
<dbReference type="InterPro" id="IPR019765">
    <property type="entry name" value="Ephrin_CS"/>
</dbReference>
<dbReference type="GO" id="GO:0007411">
    <property type="term" value="P:axon guidance"/>
    <property type="evidence" value="ECO:0007669"/>
    <property type="project" value="TreeGrafter"/>
</dbReference>
<dbReference type="InterPro" id="IPR008972">
    <property type="entry name" value="Cupredoxin"/>
</dbReference>
<feature type="domain" description="Ephrin RBD" evidence="11">
    <location>
        <begin position="121"/>
        <end position="254"/>
    </location>
</feature>
<dbReference type="PANTHER" id="PTHR11304">
    <property type="entry name" value="EPHRIN"/>
    <property type="match status" value="1"/>
</dbReference>
<dbReference type="GO" id="GO:0046875">
    <property type="term" value="F:ephrin receptor binding"/>
    <property type="evidence" value="ECO:0007669"/>
    <property type="project" value="InterPro"/>
</dbReference>
<evidence type="ECO:0000256" key="7">
    <source>
        <dbReference type="ARBA" id="ARBA00023288"/>
    </source>
</evidence>
<evidence type="ECO:0000256" key="2">
    <source>
        <dbReference type="ARBA" id="ARBA00022622"/>
    </source>
</evidence>
<dbReference type="PANTHER" id="PTHR11304:SF19">
    <property type="entry name" value="EPHRIN-A1"/>
    <property type="match status" value="1"/>
</dbReference>
<evidence type="ECO:0000256" key="5">
    <source>
        <dbReference type="ARBA" id="ARBA00023157"/>
    </source>
</evidence>
<sequence>NARAGGCRGHSCNGPGAGGQVSAVPPTHTGADWLCLPAPGGQPRRFPGRESRRQAVCPPGLLGSQEGPRLSWPGVYEVSNQAHQPSPPSCKVPRGRVRQDAPLPLFHPPGPGTGVLAAGRRHCAPVLTAPLCARFLWDDYVVEVRLNDYLDVICPHYEEGSTGAHAMERYTLYLVEREEFVTCKPHSKDQVRWECNKPTALHGPERFSEKFQRFTPFTLGKEFKEGHSYYYISKPIHHHGDTCLKLKVTVVGKASQTPPSPIPTERSGILADDPAQHVLRSVDQNAAMRRSSSVALLSLLLPLLVLPGL</sequence>
<evidence type="ECO:0000256" key="4">
    <source>
        <dbReference type="ARBA" id="ARBA00023136"/>
    </source>
</evidence>
<evidence type="ECO:0000256" key="10">
    <source>
        <dbReference type="RuleBase" id="RU004375"/>
    </source>
</evidence>
<gene>
    <name evidence="12" type="primary">EFNA1</name>
</gene>
<evidence type="ECO:0000256" key="3">
    <source>
        <dbReference type="ARBA" id="ARBA00022729"/>
    </source>
</evidence>
<evidence type="ECO:0000259" key="11">
    <source>
        <dbReference type="PROSITE" id="PS51551"/>
    </source>
</evidence>
<dbReference type="Pfam" id="PF00812">
    <property type="entry name" value="Ephrin"/>
    <property type="match status" value="1"/>
</dbReference>
<dbReference type="PROSITE" id="PS01299">
    <property type="entry name" value="EPHRIN_RBD_1"/>
    <property type="match status" value="1"/>
</dbReference>
<dbReference type="InterPro" id="IPR031328">
    <property type="entry name" value="Ephrin"/>
</dbReference>
<keyword evidence="13" id="KW-1185">Reference proteome</keyword>
<dbReference type="GeneTree" id="ENSGT00940000159919"/>
<reference evidence="12" key="1">
    <citation type="submission" date="2025-08" db="UniProtKB">
        <authorList>
            <consortium name="Ensembl"/>
        </authorList>
    </citation>
    <scope>IDENTIFICATION</scope>
</reference>
<keyword evidence="3" id="KW-0732">Signal</keyword>
<dbReference type="InterPro" id="IPR034252">
    <property type="entry name" value="Ephrin-A_Ecto"/>
</dbReference>
<comment type="subcellular location">
    <subcellularLocation>
        <location evidence="1">Membrane</location>
        <topology evidence="1">Lipid-anchor</topology>
        <topology evidence="1">GPI-anchor</topology>
    </subcellularLocation>
</comment>
<dbReference type="GO" id="GO:0098552">
    <property type="term" value="C:side of membrane"/>
    <property type="evidence" value="ECO:0007669"/>
    <property type="project" value="UniProtKB-KW"/>
</dbReference>
<dbReference type="InterPro" id="IPR001799">
    <property type="entry name" value="Ephrin_RBD"/>
</dbReference>
<name>A0A7M4E2P3_CROPO</name>
<organism evidence="12 13">
    <name type="scientific">Crocodylus porosus</name>
    <name type="common">Saltwater crocodile</name>
    <name type="synonym">Estuarine crocodile</name>
    <dbReference type="NCBI Taxonomy" id="8502"/>
    <lineage>
        <taxon>Eukaryota</taxon>
        <taxon>Metazoa</taxon>
        <taxon>Chordata</taxon>
        <taxon>Craniata</taxon>
        <taxon>Vertebrata</taxon>
        <taxon>Euteleostomi</taxon>
        <taxon>Archelosauria</taxon>
        <taxon>Archosauria</taxon>
        <taxon>Crocodylia</taxon>
        <taxon>Longirostres</taxon>
        <taxon>Crocodylidae</taxon>
        <taxon>Crocodylus</taxon>
    </lineage>
</organism>
<dbReference type="FunFam" id="2.60.40.420:FF:000017">
    <property type="entry name" value="ephrin-A1"/>
    <property type="match status" value="1"/>
</dbReference>
<keyword evidence="4 10" id="KW-0472">Membrane</keyword>
<dbReference type="AlphaFoldDB" id="A0A7M4E2P3"/>
<dbReference type="GO" id="GO:0005886">
    <property type="term" value="C:plasma membrane"/>
    <property type="evidence" value="ECO:0007669"/>
    <property type="project" value="TreeGrafter"/>
</dbReference>
<keyword evidence="5" id="KW-1015">Disulfide bond</keyword>
<protein>
    <recommendedName>
        <fullName evidence="8">Ephrin-A1</fullName>
    </recommendedName>
</protein>
<keyword evidence="6" id="KW-0325">Glycoprotein</keyword>
<comment type="similarity">
    <text evidence="9 10">Belongs to the ephrin family.</text>
</comment>
<proteinExistence type="inferred from homology"/>
<dbReference type="GO" id="GO:0048013">
    <property type="term" value="P:ephrin receptor signaling pathway"/>
    <property type="evidence" value="ECO:0007669"/>
    <property type="project" value="InterPro"/>
</dbReference>
<dbReference type="PROSITE" id="PS51551">
    <property type="entry name" value="EPHRIN_RBD_2"/>
    <property type="match status" value="1"/>
</dbReference>
<evidence type="ECO:0000313" key="12">
    <source>
        <dbReference type="Ensembl" id="ENSCPRP00005003521.1"/>
    </source>
</evidence>
<dbReference type="CDD" id="cd10425">
    <property type="entry name" value="Ephrin-A_Ectodomain"/>
    <property type="match status" value="1"/>
</dbReference>
<dbReference type="GO" id="GO:0010605">
    <property type="term" value="P:negative regulation of macromolecule metabolic process"/>
    <property type="evidence" value="ECO:0007669"/>
    <property type="project" value="UniProtKB-ARBA"/>
</dbReference>
<accession>A0A7M4E2P3</accession>
<evidence type="ECO:0000256" key="1">
    <source>
        <dbReference type="ARBA" id="ARBA00004589"/>
    </source>
</evidence>
<dbReference type="Ensembl" id="ENSCPRT00005004112.1">
    <property type="protein sequence ID" value="ENSCPRP00005003521.1"/>
    <property type="gene ID" value="ENSCPRG00005002572.1"/>
</dbReference>
<keyword evidence="7" id="KW-0449">Lipoprotein</keyword>
<dbReference type="PRINTS" id="PR01347">
    <property type="entry name" value="EPHRIN"/>
</dbReference>
<dbReference type="Proteomes" id="UP000594220">
    <property type="component" value="Unplaced"/>
</dbReference>
<reference evidence="12" key="2">
    <citation type="submission" date="2025-09" db="UniProtKB">
        <authorList>
            <consortium name="Ensembl"/>
        </authorList>
    </citation>
    <scope>IDENTIFICATION</scope>
</reference>
<dbReference type="Gene3D" id="2.60.40.420">
    <property type="entry name" value="Cupredoxins - blue copper proteins"/>
    <property type="match status" value="1"/>
</dbReference>
<evidence type="ECO:0000256" key="6">
    <source>
        <dbReference type="ARBA" id="ARBA00023180"/>
    </source>
</evidence>
<evidence type="ECO:0000313" key="13">
    <source>
        <dbReference type="Proteomes" id="UP000594220"/>
    </source>
</evidence>
<dbReference type="GO" id="GO:1902533">
    <property type="term" value="P:positive regulation of intracellular signal transduction"/>
    <property type="evidence" value="ECO:0007669"/>
    <property type="project" value="UniProtKB-ARBA"/>
</dbReference>
<comment type="caution">
    <text evidence="9">Lacks conserved residue(s) required for the propagation of feature annotation.</text>
</comment>
<dbReference type="SUPFAM" id="SSF49503">
    <property type="entry name" value="Cupredoxins"/>
    <property type="match status" value="1"/>
</dbReference>